<dbReference type="Pfam" id="PF00497">
    <property type="entry name" value="SBP_bac_3"/>
    <property type="match status" value="1"/>
</dbReference>
<feature type="domain" description="Solute-binding protein family 3/N-terminal" evidence="3">
    <location>
        <begin position="35"/>
        <end position="271"/>
    </location>
</feature>
<protein>
    <submittedName>
        <fullName evidence="4">Amino acid ABC transporter substrate-binding protein</fullName>
    </submittedName>
</protein>
<evidence type="ECO:0000313" key="4">
    <source>
        <dbReference type="EMBL" id="AKJ70564.1"/>
    </source>
</evidence>
<keyword evidence="1 2" id="KW-0732">Signal</keyword>
<dbReference type="InterPro" id="IPR001638">
    <property type="entry name" value="Solute-binding_3/MltF_N"/>
</dbReference>
<dbReference type="Proteomes" id="UP000036700">
    <property type="component" value="Chromosome"/>
</dbReference>
<dbReference type="PANTHER" id="PTHR35936">
    <property type="entry name" value="MEMBRANE-BOUND LYTIC MUREIN TRANSGLYCOSYLASE F"/>
    <property type="match status" value="1"/>
</dbReference>
<feature type="signal peptide" evidence="2">
    <location>
        <begin position="1"/>
        <end position="23"/>
    </location>
</feature>
<name>A0A0G3EX03_9BURK</name>
<dbReference type="PATRIC" id="fig|445709.3.peg.2768"/>
<sequence length="278" mass="30646">MTKFFAGLLLGATVSLGAAAAFAGTTLDRVETSKQIVIAVSAKWPPHAFLDSHHQLEGYDIDVSNEIAKRLGVKVKFDTPDFNLVTGGHWHGRWDLAVFGITPTIARARVLDFPAIYYYSAYVFVVHKDSTAKTREDLKNVVFGVEGGTTADDYMHHALQIDAKSLPPFHYLDFTPTLRTYKTSLLPFEDLRLGNNVRLGAIIAEKETAMAAIKHGYPVKIIPNDIAYWEPVGIAADKGDPAFDQKIASIIADMKKDGTLKKISEKWFGADYTSINAN</sequence>
<accession>A0A0G3EX03</accession>
<dbReference type="Gene3D" id="3.40.190.10">
    <property type="entry name" value="Periplasmic binding protein-like II"/>
    <property type="match status" value="2"/>
</dbReference>
<gene>
    <name evidence="4" type="ORF">ABW99_13055</name>
</gene>
<reference evidence="5" key="1">
    <citation type="submission" date="2015-06" db="EMBL/GenBank/DDBJ databases">
        <authorList>
            <person name="Lim Y.L."/>
            <person name="Ee R."/>
            <person name="Yong D."/>
            <person name="How K.Y."/>
            <person name="Yin W.F."/>
            <person name="Chan K.G."/>
        </authorList>
    </citation>
    <scope>NUCLEOTIDE SEQUENCE [LARGE SCALE GENOMIC DNA]</scope>
    <source>
        <strain evidence="5">DSM 25325</strain>
    </source>
</reference>
<dbReference type="EMBL" id="CP011568">
    <property type="protein sequence ID" value="AKJ70564.1"/>
    <property type="molecule type" value="Genomic_DNA"/>
</dbReference>
<organism evidence="4 5">
    <name type="scientific">Pandoraea thiooxydans</name>
    <dbReference type="NCBI Taxonomy" id="445709"/>
    <lineage>
        <taxon>Bacteria</taxon>
        <taxon>Pseudomonadati</taxon>
        <taxon>Pseudomonadota</taxon>
        <taxon>Betaproteobacteria</taxon>
        <taxon>Burkholderiales</taxon>
        <taxon>Burkholderiaceae</taxon>
        <taxon>Pandoraea</taxon>
    </lineage>
</organism>
<keyword evidence="5" id="KW-1185">Reference proteome</keyword>
<dbReference type="STRING" id="445709.ABW99_13055"/>
<proteinExistence type="predicted"/>
<dbReference type="SMART" id="SM00062">
    <property type="entry name" value="PBPb"/>
    <property type="match status" value="1"/>
</dbReference>
<feature type="chain" id="PRO_5002553461" evidence="2">
    <location>
        <begin position="24"/>
        <end position="278"/>
    </location>
</feature>
<dbReference type="KEGG" id="ptx:ABW99_13055"/>
<evidence type="ECO:0000256" key="2">
    <source>
        <dbReference type="SAM" id="SignalP"/>
    </source>
</evidence>
<dbReference type="AlphaFoldDB" id="A0A0G3EX03"/>
<evidence type="ECO:0000313" key="5">
    <source>
        <dbReference type="Proteomes" id="UP000036700"/>
    </source>
</evidence>
<evidence type="ECO:0000256" key="1">
    <source>
        <dbReference type="ARBA" id="ARBA00022729"/>
    </source>
</evidence>
<dbReference type="PANTHER" id="PTHR35936:SF19">
    <property type="entry name" value="AMINO-ACID-BINDING PROTEIN YXEM-RELATED"/>
    <property type="match status" value="1"/>
</dbReference>
<dbReference type="SUPFAM" id="SSF53850">
    <property type="entry name" value="Periplasmic binding protein-like II"/>
    <property type="match status" value="1"/>
</dbReference>
<evidence type="ECO:0000259" key="3">
    <source>
        <dbReference type="SMART" id="SM00062"/>
    </source>
</evidence>